<comment type="caution">
    <text evidence="7">The sequence shown here is derived from an EMBL/GenBank/DDBJ whole genome shotgun (WGS) entry which is preliminary data.</text>
</comment>
<evidence type="ECO:0000256" key="3">
    <source>
        <dbReference type="ARBA" id="ARBA00022801"/>
    </source>
</evidence>
<evidence type="ECO:0000256" key="4">
    <source>
        <dbReference type="ARBA" id="ARBA00022833"/>
    </source>
</evidence>
<keyword evidence="4" id="KW-0862">Zinc</keyword>
<dbReference type="PANTHER" id="PTHR46233:SF3">
    <property type="entry name" value="HYDROXYACYLGLUTATHIONE HYDROLASE GLOC"/>
    <property type="match status" value="1"/>
</dbReference>
<keyword evidence="3" id="KW-0378">Hydrolase</keyword>
<evidence type="ECO:0000259" key="6">
    <source>
        <dbReference type="SMART" id="SM00849"/>
    </source>
</evidence>
<dbReference type="InterPro" id="IPR011990">
    <property type="entry name" value="TPR-like_helical_dom_sf"/>
</dbReference>
<dbReference type="PANTHER" id="PTHR46233">
    <property type="entry name" value="HYDROXYACYLGLUTATHIONE HYDROLASE GLOC"/>
    <property type="match status" value="1"/>
</dbReference>
<evidence type="ECO:0000256" key="1">
    <source>
        <dbReference type="ARBA" id="ARBA00001947"/>
    </source>
</evidence>
<dbReference type="Gene3D" id="1.25.40.10">
    <property type="entry name" value="Tetratricopeptide repeat domain"/>
    <property type="match status" value="1"/>
</dbReference>
<protein>
    <recommendedName>
        <fullName evidence="6">Metallo-beta-lactamase domain-containing protein</fullName>
    </recommendedName>
</protein>
<dbReference type="InterPro" id="IPR036866">
    <property type="entry name" value="RibonucZ/Hydroxyglut_hydro"/>
</dbReference>
<feature type="repeat" description="TPR" evidence="5">
    <location>
        <begin position="111"/>
        <end position="144"/>
    </location>
</feature>
<proteinExistence type="predicted"/>
<accession>A0ABR2W538</accession>
<evidence type="ECO:0000313" key="8">
    <source>
        <dbReference type="Proteomes" id="UP001479436"/>
    </source>
</evidence>
<evidence type="ECO:0000256" key="5">
    <source>
        <dbReference type="PROSITE-ProRule" id="PRU00339"/>
    </source>
</evidence>
<keyword evidence="5" id="KW-0802">TPR repeat</keyword>
<name>A0ABR2W538_9FUNG</name>
<reference evidence="7 8" key="1">
    <citation type="submission" date="2023-04" db="EMBL/GenBank/DDBJ databases">
        <title>Genome of Basidiobolus ranarum AG-B5.</title>
        <authorList>
            <person name="Stajich J.E."/>
            <person name="Carter-House D."/>
            <person name="Gryganskyi A."/>
        </authorList>
    </citation>
    <scope>NUCLEOTIDE SEQUENCE [LARGE SCALE GENOMIC DNA]</scope>
    <source>
        <strain evidence="7 8">AG-B5</strain>
    </source>
</reference>
<gene>
    <name evidence="7" type="ORF">K7432_004295</name>
</gene>
<feature type="domain" description="Metallo-beta-lactamase" evidence="6">
    <location>
        <begin position="197"/>
        <end position="383"/>
    </location>
</feature>
<sequence length="413" mass="46864">MSRPAVPLDSNLYRIANRANEYFSKALYKDAANEYTKALTQTAPDYATVESELSEFVALLLSKRAASYCKLEQYDQALKDAIAVTQLKPEWSKVSHIRGIISSYGGTRVFFQGYFRMAEIFLAQQQFIEAIAYYDRASNYDAEDVEIRIGKARAKNMKEEDDKGFISIQLLAGRDIANTSSYNPIQNKIFEYATEMRNFIYLVADKETRECIVIDACWDATGIISIIEKHKLKLVGAVVSHYHFDHVGGYPPPPFDQLPIRVSGLATILKRWPHVKAYIHSADIKYLRESNPGVEIERIIPTCHNFTLKLGDKTTLSFIHTPGHTPGSQCIFVNETRLYSGDTLFLGHCGRLDLPGGCKHEMYDTLQSVLRQLPDDVVVYPGHNYGGAWTTIGQEKWYGVLKEISREKFEESR</sequence>
<dbReference type="SUPFAM" id="SSF56281">
    <property type="entry name" value="Metallo-hydrolase/oxidoreductase"/>
    <property type="match status" value="1"/>
</dbReference>
<dbReference type="PROSITE" id="PS50005">
    <property type="entry name" value="TPR"/>
    <property type="match status" value="1"/>
</dbReference>
<dbReference type="SMART" id="SM00028">
    <property type="entry name" value="TPR"/>
    <property type="match status" value="3"/>
</dbReference>
<comment type="cofactor">
    <cofactor evidence="1">
        <name>Zn(2+)</name>
        <dbReference type="ChEBI" id="CHEBI:29105"/>
    </cofactor>
</comment>
<keyword evidence="2" id="KW-0479">Metal-binding</keyword>
<dbReference type="SMART" id="SM00849">
    <property type="entry name" value="Lactamase_B"/>
    <property type="match status" value="1"/>
</dbReference>
<organism evidence="7 8">
    <name type="scientific">Basidiobolus ranarum</name>
    <dbReference type="NCBI Taxonomy" id="34480"/>
    <lineage>
        <taxon>Eukaryota</taxon>
        <taxon>Fungi</taxon>
        <taxon>Fungi incertae sedis</taxon>
        <taxon>Zoopagomycota</taxon>
        <taxon>Entomophthoromycotina</taxon>
        <taxon>Basidiobolomycetes</taxon>
        <taxon>Basidiobolales</taxon>
        <taxon>Basidiobolaceae</taxon>
        <taxon>Basidiobolus</taxon>
    </lineage>
</organism>
<dbReference type="InterPro" id="IPR019734">
    <property type="entry name" value="TPR_rpt"/>
</dbReference>
<dbReference type="Gene3D" id="3.60.15.10">
    <property type="entry name" value="Ribonuclease Z/Hydroxyacylglutathione hydrolase-like"/>
    <property type="match status" value="1"/>
</dbReference>
<evidence type="ECO:0000313" key="7">
    <source>
        <dbReference type="EMBL" id="KAK9720204.1"/>
    </source>
</evidence>
<dbReference type="InterPro" id="IPR001279">
    <property type="entry name" value="Metallo-B-lactamas"/>
</dbReference>
<dbReference type="EMBL" id="JASJQH010007021">
    <property type="protein sequence ID" value="KAK9720204.1"/>
    <property type="molecule type" value="Genomic_DNA"/>
</dbReference>
<dbReference type="InterPro" id="IPR051453">
    <property type="entry name" value="MBL_Glyoxalase_II"/>
</dbReference>
<dbReference type="SUPFAM" id="SSF48452">
    <property type="entry name" value="TPR-like"/>
    <property type="match status" value="1"/>
</dbReference>
<dbReference type="Pfam" id="PF00753">
    <property type="entry name" value="Lactamase_B"/>
    <property type="match status" value="2"/>
</dbReference>
<keyword evidence="8" id="KW-1185">Reference proteome</keyword>
<dbReference type="Proteomes" id="UP001479436">
    <property type="component" value="Unassembled WGS sequence"/>
</dbReference>
<evidence type="ECO:0000256" key="2">
    <source>
        <dbReference type="ARBA" id="ARBA00022723"/>
    </source>
</evidence>
<dbReference type="CDD" id="cd16275">
    <property type="entry name" value="BaeB-like_MBL-fold"/>
    <property type="match status" value="1"/>
</dbReference>